<gene>
    <name evidence="1" type="ORF">METZ01_LOCUS387927</name>
</gene>
<evidence type="ECO:0000313" key="1">
    <source>
        <dbReference type="EMBL" id="SVD35073.1"/>
    </source>
</evidence>
<dbReference type="EMBL" id="UINC01145127">
    <property type="protein sequence ID" value="SVD35073.1"/>
    <property type="molecule type" value="Genomic_DNA"/>
</dbReference>
<name>A0A382ULC4_9ZZZZ</name>
<organism evidence="1">
    <name type="scientific">marine metagenome</name>
    <dbReference type="NCBI Taxonomy" id="408172"/>
    <lineage>
        <taxon>unclassified sequences</taxon>
        <taxon>metagenomes</taxon>
        <taxon>ecological metagenomes</taxon>
    </lineage>
</organism>
<reference evidence="1" key="1">
    <citation type="submission" date="2018-05" db="EMBL/GenBank/DDBJ databases">
        <authorList>
            <person name="Lanie J.A."/>
            <person name="Ng W.-L."/>
            <person name="Kazmierczak K.M."/>
            <person name="Andrzejewski T.M."/>
            <person name="Davidsen T.M."/>
            <person name="Wayne K.J."/>
            <person name="Tettelin H."/>
            <person name="Glass J.I."/>
            <person name="Rusch D."/>
            <person name="Podicherti R."/>
            <person name="Tsui H.-C.T."/>
            <person name="Winkler M.E."/>
        </authorList>
    </citation>
    <scope>NUCLEOTIDE SEQUENCE</scope>
</reference>
<proteinExistence type="predicted"/>
<dbReference type="AlphaFoldDB" id="A0A382ULC4"/>
<sequence length="33" mass="3964">MGRQSKLINTQRERKWLESLNRLESLKVDEFAS</sequence>
<accession>A0A382ULC4</accession>
<protein>
    <submittedName>
        <fullName evidence="1">Uncharacterized protein</fullName>
    </submittedName>
</protein>